<dbReference type="RefSeq" id="WP_126620799.1">
    <property type="nucleotide sequence ID" value="NZ_RXMA01000083.1"/>
</dbReference>
<protein>
    <submittedName>
        <fullName evidence="1">Uncharacterized protein</fullName>
    </submittedName>
</protein>
<gene>
    <name evidence="1" type="ORF">EJ903_26160</name>
</gene>
<dbReference type="Proteomes" id="UP000277007">
    <property type="component" value="Unassembled WGS sequence"/>
</dbReference>
<sequence>MFATILRDVDGHGGLAPMRCLDGRVLIALDGSEHFCSRKISCPHCSTRKRADGDVEHFHTFLGATLVASGHKTVVPLPPEFVRPQDGAAKQGCETAAAKRWLARLGPAYAWLKPVYPGDDLYARQPMALQATGGSFLLVCKPSSHKTLAEYLTGVEMDSLSETKGRGPDKRVYRYRWMSGVPLRDGDDALTVNWLEVEISKPGAAKPTGSMCGRPFRCKSEIRSDGR</sequence>
<comment type="caution">
    <text evidence="1">The sequence shown here is derived from an EMBL/GenBank/DDBJ whole genome shotgun (WGS) entry which is preliminary data.</text>
</comment>
<proteinExistence type="predicted"/>
<organism evidence="1 2">
    <name type="scientific">Azospirillum griseum</name>
    <dbReference type="NCBI Taxonomy" id="2496639"/>
    <lineage>
        <taxon>Bacteria</taxon>
        <taxon>Pseudomonadati</taxon>
        <taxon>Pseudomonadota</taxon>
        <taxon>Alphaproteobacteria</taxon>
        <taxon>Rhodospirillales</taxon>
        <taxon>Azospirillaceae</taxon>
        <taxon>Azospirillum</taxon>
    </lineage>
</organism>
<reference evidence="1 2" key="1">
    <citation type="submission" date="2018-12" db="EMBL/GenBank/DDBJ databases">
        <authorList>
            <person name="Yang Y."/>
        </authorList>
    </citation>
    <scope>NUCLEOTIDE SEQUENCE [LARGE SCALE GENOMIC DNA]</scope>
    <source>
        <strain evidence="1 2">L-25-5w-1</strain>
    </source>
</reference>
<accession>A0A431V9H2</accession>
<dbReference type="AlphaFoldDB" id="A0A431V9H2"/>
<evidence type="ECO:0000313" key="1">
    <source>
        <dbReference type="EMBL" id="RTR11221.1"/>
    </source>
</evidence>
<dbReference type="EMBL" id="RXMA01000083">
    <property type="protein sequence ID" value="RTR11221.1"/>
    <property type="molecule type" value="Genomic_DNA"/>
</dbReference>
<dbReference type="OrthoDB" id="6192860at2"/>
<name>A0A431V9H2_9PROT</name>
<evidence type="ECO:0000313" key="2">
    <source>
        <dbReference type="Proteomes" id="UP000277007"/>
    </source>
</evidence>
<keyword evidence="2" id="KW-1185">Reference proteome</keyword>